<dbReference type="InterPro" id="IPR029028">
    <property type="entry name" value="Alpha/beta_knot_MTases"/>
</dbReference>
<protein>
    <submittedName>
        <fullName evidence="6">RNA methyltransferase</fullName>
    </submittedName>
</protein>
<comment type="similarity">
    <text evidence="1">Belongs to the class IV-like SAM-binding methyltransferase superfamily. RNA methyltransferase TrmH family.</text>
</comment>
<dbReference type="Gene3D" id="3.40.1280.10">
    <property type="match status" value="1"/>
</dbReference>
<dbReference type="InterPro" id="IPR029026">
    <property type="entry name" value="tRNA_m1G_MTases_N"/>
</dbReference>
<evidence type="ECO:0000259" key="4">
    <source>
        <dbReference type="SMART" id="SM00967"/>
    </source>
</evidence>
<dbReference type="PANTHER" id="PTHR43191">
    <property type="entry name" value="RRNA METHYLTRANSFERASE 3"/>
    <property type="match status" value="1"/>
</dbReference>
<name>A0AA49K1B3_9BACT</name>
<evidence type="ECO:0000256" key="3">
    <source>
        <dbReference type="ARBA" id="ARBA00022679"/>
    </source>
</evidence>
<gene>
    <name evidence="5" type="ORF">Strain138_002066</name>
    <name evidence="6" type="ORF">Strain318_002065</name>
</gene>
<dbReference type="InterPro" id="IPR029064">
    <property type="entry name" value="Ribosomal_eL30-like_sf"/>
</dbReference>
<dbReference type="GO" id="GO:0006396">
    <property type="term" value="P:RNA processing"/>
    <property type="evidence" value="ECO:0007669"/>
    <property type="project" value="InterPro"/>
</dbReference>
<evidence type="ECO:0000256" key="1">
    <source>
        <dbReference type="ARBA" id="ARBA00007228"/>
    </source>
</evidence>
<dbReference type="InterPro" id="IPR053888">
    <property type="entry name" value="MRM3-like_sub_bind"/>
</dbReference>
<organism evidence="6 7">
    <name type="scientific">Pseudogemmatithrix spongiicola</name>
    <dbReference type="NCBI Taxonomy" id="3062599"/>
    <lineage>
        <taxon>Bacteria</taxon>
        <taxon>Pseudomonadati</taxon>
        <taxon>Gemmatimonadota</taxon>
        <taxon>Gemmatimonadia</taxon>
        <taxon>Gemmatimonadales</taxon>
        <taxon>Gemmatimonadaceae</taxon>
        <taxon>Pseudogemmatithrix</taxon>
    </lineage>
</organism>
<dbReference type="GO" id="GO:0005737">
    <property type="term" value="C:cytoplasm"/>
    <property type="evidence" value="ECO:0007669"/>
    <property type="project" value="UniProtKB-ARBA"/>
</dbReference>
<dbReference type="InterPro" id="IPR001537">
    <property type="entry name" value="SpoU_MeTrfase"/>
</dbReference>
<dbReference type="EMBL" id="CP130612">
    <property type="protein sequence ID" value="WKW12757.1"/>
    <property type="molecule type" value="Genomic_DNA"/>
</dbReference>
<sequence>MRLLTLARDLKRRKARERQGLFVAEGLRTVEALLDSPLRLRGVLTSDVLDRTPRGADLLSRLNAAGVEHLRVSDAEFESAADTEQPQGVLAIAEQPDRALADLMLAPAARLLVLDGIQDPGNVGTLLRSAAALGATAAVVLPGTVDPWNAKVVRSAVGHQFRHPPVLATIEELRAFLDAQGMALWGAAADGVMLGRQAVPPRLAIAVGNEGNGLSPEVRTACTAMVAIPMADDAESLNVAVAAGILLHVLRPDA</sequence>
<dbReference type="GO" id="GO:0008173">
    <property type="term" value="F:RNA methyltransferase activity"/>
    <property type="evidence" value="ECO:0007669"/>
    <property type="project" value="InterPro"/>
</dbReference>
<dbReference type="InterPro" id="IPR013123">
    <property type="entry name" value="SpoU_subst-bd"/>
</dbReference>
<evidence type="ECO:0000256" key="2">
    <source>
        <dbReference type="ARBA" id="ARBA00022603"/>
    </source>
</evidence>
<dbReference type="SUPFAM" id="SSF55315">
    <property type="entry name" value="L30e-like"/>
    <property type="match status" value="1"/>
</dbReference>
<keyword evidence="3" id="KW-0808">Transferase</keyword>
<proteinExistence type="inferred from homology"/>
<dbReference type="Pfam" id="PF00588">
    <property type="entry name" value="SpoU_methylase"/>
    <property type="match status" value="1"/>
</dbReference>
<dbReference type="KEGG" id="pspc:Strain318_002065"/>
<dbReference type="PANTHER" id="PTHR43191:SF2">
    <property type="entry name" value="RRNA METHYLTRANSFERASE 3, MITOCHONDRIAL"/>
    <property type="match status" value="1"/>
</dbReference>
<accession>A0AA49JVF5</accession>
<dbReference type="Pfam" id="PF22435">
    <property type="entry name" value="MRM3-like_sub_bind"/>
    <property type="match status" value="1"/>
</dbReference>
<dbReference type="SMART" id="SM00967">
    <property type="entry name" value="SpoU_sub_bind"/>
    <property type="match status" value="1"/>
</dbReference>
<reference evidence="6" key="1">
    <citation type="submission" date="2023-07" db="EMBL/GenBank/DDBJ databases">
        <authorList>
            <person name="Haufschild T."/>
            <person name="Kallscheuer N."/>
            <person name="Hammer J."/>
            <person name="Kohn T."/>
            <person name="Kabuu M."/>
            <person name="Jogler M."/>
            <person name="Wohfarth N."/>
            <person name="Heuer A."/>
            <person name="Rohde M."/>
            <person name="van Teeseling M.C.F."/>
            <person name="Jogler C."/>
        </authorList>
    </citation>
    <scope>NUCLEOTIDE SEQUENCE</scope>
    <source>
        <strain evidence="5">Strain 138</strain>
        <strain evidence="6">Strain 318</strain>
    </source>
</reference>
<dbReference type="RefSeq" id="WP_367885634.1">
    <property type="nucleotide sequence ID" value="NZ_CP130612.1"/>
</dbReference>
<keyword evidence="7" id="KW-1185">Reference proteome</keyword>
<dbReference type="EMBL" id="CP130613">
    <property type="protein sequence ID" value="WKW15664.1"/>
    <property type="molecule type" value="Genomic_DNA"/>
</dbReference>
<dbReference type="InterPro" id="IPR051259">
    <property type="entry name" value="rRNA_Methyltransferase"/>
</dbReference>
<evidence type="ECO:0000313" key="5">
    <source>
        <dbReference type="EMBL" id="WKW12757.1"/>
    </source>
</evidence>
<evidence type="ECO:0000313" key="6">
    <source>
        <dbReference type="EMBL" id="WKW15664.1"/>
    </source>
</evidence>
<dbReference type="SUPFAM" id="SSF75217">
    <property type="entry name" value="alpha/beta knot"/>
    <property type="match status" value="1"/>
</dbReference>
<dbReference type="Gene3D" id="3.30.1330.30">
    <property type="match status" value="1"/>
</dbReference>
<evidence type="ECO:0000313" key="7">
    <source>
        <dbReference type="Proteomes" id="UP001229955"/>
    </source>
</evidence>
<accession>A0AA49K1B3</accession>
<feature type="domain" description="RNA 2-O ribose methyltransferase substrate binding" evidence="4">
    <location>
        <begin position="23"/>
        <end position="99"/>
    </location>
</feature>
<dbReference type="Proteomes" id="UP001229955">
    <property type="component" value="Chromosome"/>
</dbReference>
<dbReference type="CDD" id="cd18095">
    <property type="entry name" value="SpoU-like_rRNA-MTase"/>
    <property type="match status" value="1"/>
</dbReference>
<dbReference type="GO" id="GO:0032259">
    <property type="term" value="P:methylation"/>
    <property type="evidence" value="ECO:0007669"/>
    <property type="project" value="UniProtKB-KW"/>
</dbReference>
<keyword evidence="2 6" id="KW-0489">Methyltransferase</keyword>
<dbReference type="GO" id="GO:0003723">
    <property type="term" value="F:RNA binding"/>
    <property type="evidence" value="ECO:0007669"/>
    <property type="project" value="InterPro"/>
</dbReference>
<dbReference type="AlphaFoldDB" id="A0AA49K1B3"/>